<dbReference type="SUPFAM" id="SSF55874">
    <property type="entry name" value="ATPase domain of HSP90 chaperone/DNA topoisomerase II/histidine kinase"/>
    <property type="match status" value="1"/>
</dbReference>
<dbReference type="PANTHER" id="PTHR45453">
    <property type="entry name" value="PHOSPHATE REGULON SENSOR PROTEIN PHOR"/>
    <property type="match status" value="1"/>
</dbReference>
<evidence type="ECO:0000313" key="10">
    <source>
        <dbReference type="EMBL" id="SIQ59002.1"/>
    </source>
</evidence>
<dbReference type="RefSeq" id="WP_175612019.1">
    <property type="nucleotide sequence ID" value="NZ_FTMN01000006.1"/>
</dbReference>
<feature type="transmembrane region" description="Helical" evidence="7">
    <location>
        <begin position="356"/>
        <end position="375"/>
    </location>
</feature>
<feature type="transmembrane region" description="Helical" evidence="7">
    <location>
        <begin position="279"/>
        <end position="296"/>
    </location>
</feature>
<dbReference type="InterPro" id="IPR003594">
    <property type="entry name" value="HATPase_dom"/>
</dbReference>
<dbReference type="InterPro" id="IPR036097">
    <property type="entry name" value="HisK_dim/P_sf"/>
</dbReference>
<dbReference type="Gene3D" id="2.60.40.2380">
    <property type="match status" value="1"/>
</dbReference>
<reference evidence="10 11" key="1">
    <citation type="submission" date="2017-01" db="EMBL/GenBank/DDBJ databases">
        <authorList>
            <person name="Mah S.A."/>
            <person name="Swanson W.J."/>
            <person name="Moy G.W."/>
            <person name="Vacquier V.D."/>
        </authorList>
    </citation>
    <scope>NUCLEOTIDE SEQUENCE [LARGE SCALE GENOMIC DNA]</scope>
    <source>
        <strain evidence="10 11">DSM 7027</strain>
    </source>
</reference>
<keyword evidence="4" id="KW-0808">Transferase</keyword>
<dbReference type="Gene3D" id="3.30.565.10">
    <property type="entry name" value="Histidine kinase-like ATPase, C-terminal domain"/>
    <property type="match status" value="1"/>
</dbReference>
<name>A0A1N6U056_9GAMM</name>
<keyword evidence="3" id="KW-0597">Phosphoprotein</keyword>
<dbReference type="GO" id="GO:0016036">
    <property type="term" value="P:cellular response to phosphate starvation"/>
    <property type="evidence" value="ECO:0007669"/>
    <property type="project" value="TreeGrafter"/>
</dbReference>
<accession>A0A1N6U056</accession>
<keyword evidence="5 10" id="KW-0418">Kinase</keyword>
<dbReference type="CDD" id="cd00082">
    <property type="entry name" value="HisKA"/>
    <property type="match status" value="1"/>
</dbReference>
<feature type="chain" id="PRO_5012929927" description="histidine kinase" evidence="8">
    <location>
        <begin position="29"/>
        <end position="626"/>
    </location>
</feature>
<keyword evidence="7" id="KW-0812">Transmembrane</keyword>
<dbReference type="InterPro" id="IPR011623">
    <property type="entry name" value="7TMR_DISM_rcpt_extracell_dom1"/>
</dbReference>
<dbReference type="PANTHER" id="PTHR45453:SF1">
    <property type="entry name" value="PHOSPHATE REGULON SENSOR PROTEIN PHOR"/>
    <property type="match status" value="1"/>
</dbReference>
<gene>
    <name evidence="10" type="ORF">SAMN05421647_106125</name>
</gene>
<proteinExistence type="predicted"/>
<evidence type="ECO:0000256" key="8">
    <source>
        <dbReference type="SAM" id="SignalP"/>
    </source>
</evidence>
<evidence type="ECO:0000259" key="9">
    <source>
        <dbReference type="PROSITE" id="PS50109"/>
    </source>
</evidence>
<comment type="catalytic activity">
    <reaction evidence="1">
        <text>ATP + protein L-histidine = ADP + protein N-phospho-L-histidine.</text>
        <dbReference type="EC" id="2.7.13.3"/>
    </reaction>
</comment>
<evidence type="ECO:0000313" key="11">
    <source>
        <dbReference type="Proteomes" id="UP000186895"/>
    </source>
</evidence>
<sequence length="626" mass="70444">MKGFRCYPKLAISVIFLLFSLVLPQAQASFNGSDTYTPRFEYYVDSTQTLGIDSVANLPASAFKQAPKAGYVGGYNRSIQWLKFRLPPSSGPSLLRIKPAYTDYVTLYQPDDGDFKVTERGELSEVEVGRFDRAIVFELEPVESESTYYLRIETENTSTVVAQVYTQQGYLRAVMLDSMVAGSFIGLLITLIVVNLSYQRWRNDLGFRYYILFVIASLMVFLSVDGWLLLVSPQWLKPLVSYLPQLTTLLYLLSVAVFYQALFGFALAESRYCLWISRIYQLAILLGGGALIVGAYIEYFPWFMQISVIYLLWISMIALKRVWTGSSEGRALLFAVVLGFLGILGTALSLNGIVSGGIWLLYSYTAGTLASILVFQSVMNRRLRCAEKVHLTTLLEKEHAEVLAERERQEKELKAQFISMLSHELKTPLSVISMGVSQQVITGKTRKYLIQAVSDMSRVIDRCAVLEQVDAEVYTRKEAVELVNLIGTQIEQAGGNSRILWQPPQSELWVSSDTDWLRVIVSNLIDNALKYSPAKTAISVRVECHLGEVCVQVENMVEGEPPDPQYIFDKYYRARSAHKQTGAGLGLYIVKRLVAQLGARIDCRIESLPIQMANRVVMCLCLPDRQ</sequence>
<feature type="transmembrane region" description="Helical" evidence="7">
    <location>
        <begin position="331"/>
        <end position="350"/>
    </location>
</feature>
<dbReference type="Pfam" id="PF07696">
    <property type="entry name" value="7TMR-DISMED2"/>
    <property type="match status" value="1"/>
</dbReference>
<dbReference type="Proteomes" id="UP000186895">
    <property type="component" value="Unassembled WGS sequence"/>
</dbReference>
<dbReference type="EC" id="2.7.13.3" evidence="2"/>
<dbReference type="AlphaFoldDB" id="A0A1N6U056"/>
<dbReference type="InterPro" id="IPR050351">
    <property type="entry name" value="BphY/WalK/GraS-like"/>
</dbReference>
<dbReference type="GO" id="GO:0000155">
    <property type="term" value="F:phosphorelay sensor kinase activity"/>
    <property type="evidence" value="ECO:0007669"/>
    <property type="project" value="InterPro"/>
</dbReference>
<dbReference type="SMART" id="SM00387">
    <property type="entry name" value="HATPase_c"/>
    <property type="match status" value="1"/>
</dbReference>
<feature type="transmembrane region" description="Helical" evidence="7">
    <location>
        <begin position="249"/>
        <end position="267"/>
    </location>
</feature>
<dbReference type="PROSITE" id="PS50109">
    <property type="entry name" value="HIS_KIN"/>
    <property type="match status" value="1"/>
</dbReference>
<evidence type="ECO:0000256" key="2">
    <source>
        <dbReference type="ARBA" id="ARBA00012438"/>
    </source>
</evidence>
<dbReference type="STRING" id="49186.SAMN05421647_106125"/>
<feature type="signal peptide" evidence="8">
    <location>
        <begin position="1"/>
        <end position="28"/>
    </location>
</feature>
<organism evidence="10 11">
    <name type="scientific">Marinobacterium stanieri</name>
    <dbReference type="NCBI Taxonomy" id="49186"/>
    <lineage>
        <taxon>Bacteria</taxon>
        <taxon>Pseudomonadati</taxon>
        <taxon>Pseudomonadota</taxon>
        <taxon>Gammaproteobacteria</taxon>
        <taxon>Oceanospirillales</taxon>
        <taxon>Oceanospirillaceae</taxon>
        <taxon>Marinobacterium</taxon>
    </lineage>
</organism>
<protein>
    <recommendedName>
        <fullName evidence="2">histidine kinase</fullName>
        <ecNumber evidence="2">2.7.13.3</ecNumber>
    </recommendedName>
</protein>
<evidence type="ECO:0000256" key="1">
    <source>
        <dbReference type="ARBA" id="ARBA00000085"/>
    </source>
</evidence>
<dbReference type="Gene3D" id="1.10.287.130">
    <property type="match status" value="1"/>
</dbReference>
<dbReference type="InterPro" id="IPR036890">
    <property type="entry name" value="HATPase_C_sf"/>
</dbReference>
<evidence type="ECO:0000256" key="5">
    <source>
        <dbReference type="ARBA" id="ARBA00022777"/>
    </source>
</evidence>
<dbReference type="InterPro" id="IPR003661">
    <property type="entry name" value="HisK_dim/P_dom"/>
</dbReference>
<dbReference type="CDD" id="cd00075">
    <property type="entry name" value="HATPase"/>
    <property type="match status" value="1"/>
</dbReference>
<dbReference type="EMBL" id="FTMN01000006">
    <property type="protein sequence ID" value="SIQ59002.1"/>
    <property type="molecule type" value="Genomic_DNA"/>
</dbReference>
<keyword evidence="7" id="KW-0472">Membrane</keyword>
<dbReference type="eggNOG" id="COG2205">
    <property type="taxonomic scope" value="Bacteria"/>
</dbReference>
<evidence type="ECO:0000256" key="6">
    <source>
        <dbReference type="ARBA" id="ARBA00023012"/>
    </source>
</evidence>
<keyword evidence="6" id="KW-0902">Two-component regulatory system</keyword>
<keyword evidence="7" id="KW-1133">Transmembrane helix</keyword>
<dbReference type="Pfam" id="PF07695">
    <property type="entry name" value="7TMR-DISM_7TM"/>
    <property type="match status" value="1"/>
</dbReference>
<dbReference type="InterPro" id="IPR011622">
    <property type="entry name" value="7TMR_DISM_rcpt_extracell_dom2"/>
</dbReference>
<evidence type="ECO:0000256" key="7">
    <source>
        <dbReference type="SAM" id="Phobius"/>
    </source>
</evidence>
<feature type="transmembrane region" description="Helical" evidence="7">
    <location>
        <begin position="210"/>
        <end position="229"/>
    </location>
</feature>
<evidence type="ECO:0000256" key="3">
    <source>
        <dbReference type="ARBA" id="ARBA00022553"/>
    </source>
</evidence>
<dbReference type="GO" id="GO:0005886">
    <property type="term" value="C:plasma membrane"/>
    <property type="evidence" value="ECO:0007669"/>
    <property type="project" value="TreeGrafter"/>
</dbReference>
<feature type="transmembrane region" description="Helical" evidence="7">
    <location>
        <begin position="179"/>
        <end position="198"/>
    </location>
</feature>
<keyword evidence="11" id="KW-1185">Reference proteome</keyword>
<dbReference type="Pfam" id="PF02518">
    <property type="entry name" value="HATPase_c"/>
    <property type="match status" value="1"/>
</dbReference>
<evidence type="ECO:0000256" key="4">
    <source>
        <dbReference type="ARBA" id="ARBA00022679"/>
    </source>
</evidence>
<feature type="domain" description="Histidine kinase" evidence="9">
    <location>
        <begin position="420"/>
        <end position="601"/>
    </location>
</feature>
<dbReference type="InterPro" id="IPR005467">
    <property type="entry name" value="His_kinase_dom"/>
</dbReference>
<feature type="transmembrane region" description="Helical" evidence="7">
    <location>
        <begin position="302"/>
        <end position="319"/>
    </location>
</feature>
<dbReference type="SUPFAM" id="SSF47384">
    <property type="entry name" value="Homodimeric domain of signal transducing histidine kinase"/>
    <property type="match status" value="1"/>
</dbReference>
<keyword evidence="8" id="KW-0732">Signal</keyword>
<dbReference type="GO" id="GO:0004721">
    <property type="term" value="F:phosphoprotein phosphatase activity"/>
    <property type="evidence" value="ECO:0007669"/>
    <property type="project" value="TreeGrafter"/>
</dbReference>